<dbReference type="GO" id="GO:0045271">
    <property type="term" value="C:respiratory chain complex I"/>
    <property type="evidence" value="ECO:0007669"/>
    <property type="project" value="InterPro"/>
</dbReference>
<dbReference type="OrthoDB" id="6241903at2759"/>
<evidence type="ECO:0000256" key="6">
    <source>
        <dbReference type="ARBA" id="ARBA00022448"/>
    </source>
</evidence>
<evidence type="ECO:0000256" key="12">
    <source>
        <dbReference type="ARBA" id="ARBA00023136"/>
    </source>
</evidence>
<keyword evidence="16" id="KW-1185">Reference proteome</keyword>
<name>A0A9D4BA33_9SAUR</name>
<dbReference type="AlphaFoldDB" id="A0A9D4BA33"/>
<proteinExistence type="inferred from homology"/>
<comment type="similarity">
    <text evidence="3">Belongs to the complex I NDUFB2 subunit family.</text>
</comment>
<keyword evidence="10" id="KW-0249">Electron transport</keyword>
<evidence type="ECO:0000256" key="7">
    <source>
        <dbReference type="ARBA" id="ARBA00022660"/>
    </source>
</evidence>
<evidence type="ECO:0000256" key="8">
    <source>
        <dbReference type="ARBA" id="ARBA00022792"/>
    </source>
</evidence>
<accession>A0A9D4BA33</accession>
<protein>
    <recommendedName>
        <fullName evidence="5">NADH dehydrogenase [ubiquinone] 1 beta subcomplex subunit 2, mitochondrial</fullName>
    </recommendedName>
    <alternativeName>
        <fullName evidence="13">Complex I-AGGG</fullName>
    </alternativeName>
    <alternativeName>
        <fullName evidence="14">NADH-ubiquinone oxidoreductase AGGG subunit</fullName>
    </alternativeName>
</protein>
<dbReference type="InterPro" id="IPR026627">
    <property type="entry name" value="NDUFB2_animal"/>
</dbReference>
<evidence type="ECO:0000256" key="10">
    <source>
        <dbReference type="ARBA" id="ARBA00022982"/>
    </source>
</evidence>
<evidence type="ECO:0000256" key="4">
    <source>
        <dbReference type="ARBA" id="ARBA00011533"/>
    </source>
</evidence>
<keyword evidence="9" id="KW-0809">Transit peptide</keyword>
<comment type="caution">
    <text evidence="15">The sequence shown here is derived from an EMBL/GenBank/DDBJ whole genome shotgun (WGS) entry which is preliminary data.</text>
</comment>
<gene>
    <name evidence="15" type="ORF">KIL84_018869</name>
</gene>
<keyword evidence="6" id="KW-0813">Transport</keyword>
<evidence type="ECO:0000256" key="1">
    <source>
        <dbReference type="ARBA" id="ARBA00003195"/>
    </source>
</evidence>
<evidence type="ECO:0000256" key="13">
    <source>
        <dbReference type="ARBA" id="ARBA00031368"/>
    </source>
</evidence>
<evidence type="ECO:0000313" key="16">
    <source>
        <dbReference type="Proteomes" id="UP000827986"/>
    </source>
</evidence>
<evidence type="ECO:0000313" key="15">
    <source>
        <dbReference type="EMBL" id="KAH1186120.1"/>
    </source>
</evidence>
<dbReference type="EMBL" id="JAHDVG010000463">
    <property type="protein sequence ID" value="KAH1186120.1"/>
    <property type="molecule type" value="Genomic_DNA"/>
</dbReference>
<evidence type="ECO:0000256" key="2">
    <source>
        <dbReference type="ARBA" id="ARBA00004443"/>
    </source>
</evidence>
<dbReference type="PANTHER" id="PTHR15223:SF1">
    <property type="entry name" value="NADH DEHYDROGENASE [UBIQUINONE] 1 BETA SUBCOMPLEX SUBUNIT 2, MITOCHONDRIAL"/>
    <property type="match status" value="1"/>
</dbReference>
<organism evidence="15 16">
    <name type="scientific">Mauremys mutica</name>
    <name type="common">yellowpond turtle</name>
    <dbReference type="NCBI Taxonomy" id="74926"/>
    <lineage>
        <taxon>Eukaryota</taxon>
        <taxon>Metazoa</taxon>
        <taxon>Chordata</taxon>
        <taxon>Craniata</taxon>
        <taxon>Vertebrata</taxon>
        <taxon>Euteleostomi</taxon>
        <taxon>Archelosauria</taxon>
        <taxon>Testudinata</taxon>
        <taxon>Testudines</taxon>
        <taxon>Cryptodira</taxon>
        <taxon>Durocryptodira</taxon>
        <taxon>Testudinoidea</taxon>
        <taxon>Geoemydidae</taxon>
        <taxon>Geoemydinae</taxon>
        <taxon>Mauremys</taxon>
    </lineage>
</organism>
<comment type="function">
    <text evidence="1">Accessory subunit of the mitochondrial membrane respiratory chain NADH dehydrogenase (Complex I), that is believed not to be involved in catalysis. Complex I functions in the transfer of electrons from NADH to the respiratory chain. The immediate electron acceptor for the enzyme is believed to be ubiquinone.</text>
</comment>
<evidence type="ECO:0000256" key="9">
    <source>
        <dbReference type="ARBA" id="ARBA00022946"/>
    </source>
</evidence>
<evidence type="ECO:0000256" key="5">
    <source>
        <dbReference type="ARBA" id="ARBA00014585"/>
    </source>
</evidence>
<dbReference type="Pfam" id="PF14813">
    <property type="entry name" value="NADH_B2"/>
    <property type="match status" value="1"/>
</dbReference>
<keyword evidence="11" id="KW-0496">Mitochondrion</keyword>
<dbReference type="GO" id="GO:0005743">
    <property type="term" value="C:mitochondrial inner membrane"/>
    <property type="evidence" value="ECO:0007669"/>
    <property type="project" value="UniProtKB-SubCell"/>
</dbReference>
<comment type="subunit">
    <text evidence="4">Complex I is composed of 45 different subunits.</text>
</comment>
<evidence type="ECO:0000256" key="11">
    <source>
        <dbReference type="ARBA" id="ARBA00023128"/>
    </source>
</evidence>
<dbReference type="GO" id="GO:0032981">
    <property type="term" value="P:mitochondrial respiratory chain complex I assembly"/>
    <property type="evidence" value="ECO:0007669"/>
    <property type="project" value="TreeGrafter"/>
</dbReference>
<dbReference type="PANTHER" id="PTHR15223">
    <property type="entry name" value="NADH-UBIQUINONE OXIDOREDUCTASE AGGG SUBUNIT"/>
    <property type="match status" value="1"/>
</dbReference>
<evidence type="ECO:0000256" key="14">
    <source>
        <dbReference type="ARBA" id="ARBA00031736"/>
    </source>
</evidence>
<keyword evidence="7" id="KW-0679">Respiratory chain</keyword>
<dbReference type="Proteomes" id="UP000827986">
    <property type="component" value="Unassembled WGS sequence"/>
</dbReference>
<keyword evidence="8" id="KW-0999">Mitochondrion inner membrane</keyword>
<reference evidence="15" key="1">
    <citation type="submission" date="2021-09" db="EMBL/GenBank/DDBJ databases">
        <title>The genome of Mauremys mutica provides insights into the evolution of semi-aquatic lifestyle.</title>
        <authorList>
            <person name="Gong S."/>
            <person name="Gao Y."/>
        </authorList>
    </citation>
    <scope>NUCLEOTIDE SEQUENCE</scope>
    <source>
        <strain evidence="15">MM-2020</strain>
        <tissue evidence="15">Muscle</tissue>
    </source>
</reference>
<keyword evidence="12" id="KW-0472">Membrane</keyword>
<evidence type="ECO:0000256" key="3">
    <source>
        <dbReference type="ARBA" id="ARBA00005923"/>
    </source>
</evidence>
<comment type="subcellular location">
    <subcellularLocation>
        <location evidence="2">Mitochondrion inner membrane</location>
        <topology evidence="2">Peripheral membrane protein</topology>
        <orientation evidence="2">Matrix side</orientation>
    </subcellularLocation>
</comment>
<sequence length="101" mass="11412">MLGALGRTGGGLVRVLRARDLRGAAGLRRAGGGAHIEPHYRQFPGLTRRQVIHGEILSGFMWFWILWHFWHDPDAVLGHFPYPDASKWTDEELGIPPDDEE</sequence>